<dbReference type="GO" id="GO:0005829">
    <property type="term" value="C:cytosol"/>
    <property type="evidence" value="ECO:0007669"/>
    <property type="project" value="TreeGrafter"/>
</dbReference>
<keyword evidence="5" id="KW-0804">Transcription</keyword>
<evidence type="ECO:0000259" key="7">
    <source>
        <dbReference type="PROSITE" id="PS50110"/>
    </source>
</evidence>
<dbReference type="OrthoDB" id="2085719at2"/>
<evidence type="ECO:0000256" key="2">
    <source>
        <dbReference type="ARBA" id="ARBA00023012"/>
    </source>
</evidence>
<name>A0A1I4R154_9GAMM</name>
<proteinExistence type="predicted"/>
<evidence type="ECO:0000256" key="4">
    <source>
        <dbReference type="ARBA" id="ARBA00023125"/>
    </source>
</evidence>
<evidence type="ECO:0000256" key="5">
    <source>
        <dbReference type="ARBA" id="ARBA00023163"/>
    </source>
</evidence>
<keyword evidence="3" id="KW-0805">Transcription regulation</keyword>
<feature type="modified residue" description="4-aspartylphosphate" evidence="6">
    <location>
        <position position="54"/>
    </location>
</feature>
<evidence type="ECO:0000313" key="8">
    <source>
        <dbReference type="EMBL" id="SFM45987.1"/>
    </source>
</evidence>
<dbReference type="AlphaFoldDB" id="A0A1I4R154"/>
<keyword evidence="4" id="KW-0238">DNA-binding</keyword>
<keyword evidence="1 6" id="KW-0597">Phosphoprotein</keyword>
<evidence type="ECO:0000256" key="6">
    <source>
        <dbReference type="PROSITE-ProRule" id="PRU00169"/>
    </source>
</evidence>
<dbReference type="GO" id="GO:0000976">
    <property type="term" value="F:transcription cis-regulatory region binding"/>
    <property type="evidence" value="ECO:0007669"/>
    <property type="project" value="TreeGrafter"/>
</dbReference>
<dbReference type="EMBL" id="FOUI01000005">
    <property type="protein sequence ID" value="SFM45987.1"/>
    <property type="molecule type" value="Genomic_DNA"/>
</dbReference>
<dbReference type="PANTHER" id="PTHR48111:SF1">
    <property type="entry name" value="TWO-COMPONENT RESPONSE REGULATOR ORR33"/>
    <property type="match status" value="1"/>
</dbReference>
<dbReference type="InterPro" id="IPR011006">
    <property type="entry name" value="CheY-like_superfamily"/>
</dbReference>
<dbReference type="Pfam" id="PF00072">
    <property type="entry name" value="Response_reg"/>
    <property type="match status" value="1"/>
</dbReference>
<keyword evidence="2" id="KW-0902">Two-component regulatory system</keyword>
<dbReference type="GO" id="GO:0032993">
    <property type="term" value="C:protein-DNA complex"/>
    <property type="evidence" value="ECO:0007669"/>
    <property type="project" value="TreeGrafter"/>
</dbReference>
<protein>
    <submittedName>
        <fullName evidence="8">Response regulator receiver domain-containing protein</fullName>
    </submittedName>
</protein>
<dbReference type="Gene3D" id="3.40.50.2300">
    <property type="match status" value="1"/>
</dbReference>
<dbReference type="PROSITE" id="PS50110">
    <property type="entry name" value="RESPONSE_REGULATORY"/>
    <property type="match status" value="1"/>
</dbReference>
<accession>A0A1I4R154</accession>
<dbReference type="Proteomes" id="UP000243629">
    <property type="component" value="Unassembled WGS sequence"/>
</dbReference>
<reference evidence="9" key="1">
    <citation type="submission" date="2016-10" db="EMBL/GenBank/DDBJ databases">
        <authorList>
            <person name="Varghese N."/>
            <person name="Submissions S."/>
        </authorList>
    </citation>
    <scope>NUCLEOTIDE SEQUENCE [LARGE SCALE GENOMIC DNA]</scope>
    <source>
        <strain evidence="9">DSM 24213</strain>
    </source>
</reference>
<dbReference type="SMART" id="SM00448">
    <property type="entry name" value="REC"/>
    <property type="match status" value="1"/>
</dbReference>
<feature type="domain" description="Response regulatory" evidence="7">
    <location>
        <begin position="3"/>
        <end position="119"/>
    </location>
</feature>
<keyword evidence="9" id="KW-1185">Reference proteome</keyword>
<sequence length="369" mass="40267">MQNVLLIEDDPWIAQLLTQVVAGLWPGAQIEHTQDLRRGLNRIKQQPPDLLIADLNLPDGSGLEAIATQARLRPASQRILTTALTSRELVLQARKAGITGFIAKPFSLDNLIERLQQLSPAHTDAPAPVIEGGLSDYLAERLRQQLYLPVLAPFPSPEELPLSGAQLLECANLQPAFAANLLATANSERENNLANPCLSVAEALAQLGGDVANELLERLLRTSPQLQDDDLRALADRWQAQQLEMQRILSLLATRHSINPQPLCSAVSLSRLGELSLLCAVQNFRRLGQHCTLEDIEQALQQSAGEYGNQIKIRKAIPAPLRQLIGALFMTPRGTPGKGQLMMRLAAIEAGMPHSTDETAQLERLLGGI</sequence>
<dbReference type="InterPro" id="IPR039420">
    <property type="entry name" value="WalR-like"/>
</dbReference>
<organism evidence="8 9">
    <name type="scientific">Halopseudomonas yangmingensis</name>
    <dbReference type="NCBI Taxonomy" id="1720063"/>
    <lineage>
        <taxon>Bacteria</taxon>
        <taxon>Pseudomonadati</taxon>
        <taxon>Pseudomonadota</taxon>
        <taxon>Gammaproteobacteria</taxon>
        <taxon>Pseudomonadales</taxon>
        <taxon>Pseudomonadaceae</taxon>
        <taxon>Halopseudomonas</taxon>
    </lineage>
</organism>
<dbReference type="SUPFAM" id="SSF52172">
    <property type="entry name" value="CheY-like"/>
    <property type="match status" value="1"/>
</dbReference>
<dbReference type="InterPro" id="IPR001789">
    <property type="entry name" value="Sig_transdc_resp-reg_receiver"/>
</dbReference>
<evidence type="ECO:0000256" key="3">
    <source>
        <dbReference type="ARBA" id="ARBA00023015"/>
    </source>
</evidence>
<dbReference type="PANTHER" id="PTHR48111">
    <property type="entry name" value="REGULATOR OF RPOS"/>
    <property type="match status" value="1"/>
</dbReference>
<gene>
    <name evidence="8" type="ORF">SAMN05216217_105158</name>
</gene>
<dbReference type="CDD" id="cd00156">
    <property type="entry name" value="REC"/>
    <property type="match status" value="1"/>
</dbReference>
<dbReference type="GO" id="GO:0000156">
    <property type="term" value="F:phosphorelay response regulator activity"/>
    <property type="evidence" value="ECO:0007669"/>
    <property type="project" value="TreeGrafter"/>
</dbReference>
<dbReference type="GO" id="GO:0006355">
    <property type="term" value="P:regulation of DNA-templated transcription"/>
    <property type="evidence" value="ECO:0007669"/>
    <property type="project" value="TreeGrafter"/>
</dbReference>
<dbReference type="RefSeq" id="WP_093474707.1">
    <property type="nucleotide sequence ID" value="NZ_FOUI01000005.1"/>
</dbReference>
<evidence type="ECO:0000313" key="9">
    <source>
        <dbReference type="Proteomes" id="UP000243629"/>
    </source>
</evidence>
<evidence type="ECO:0000256" key="1">
    <source>
        <dbReference type="ARBA" id="ARBA00022553"/>
    </source>
</evidence>
<dbReference type="STRING" id="1720063.SAMN05216217_105158"/>